<evidence type="ECO:0000313" key="2">
    <source>
        <dbReference type="Proteomes" id="UP000295110"/>
    </source>
</evidence>
<proteinExistence type="predicted"/>
<comment type="caution">
    <text evidence="1">The sequence shown here is derived from an EMBL/GenBank/DDBJ whole genome shotgun (WGS) entry which is preliminary data.</text>
</comment>
<protein>
    <submittedName>
        <fullName evidence="1">Uncharacterized protein</fullName>
    </submittedName>
</protein>
<dbReference type="Proteomes" id="UP000295110">
    <property type="component" value="Unassembled WGS sequence"/>
</dbReference>
<keyword evidence="2" id="KW-1185">Reference proteome</keyword>
<reference evidence="1 2" key="1">
    <citation type="submission" date="2019-03" db="EMBL/GenBank/DDBJ databases">
        <title>Genomic Encyclopedia of Type Strains, Phase IV (KMG-IV): sequencing the most valuable type-strain genomes for metagenomic binning, comparative biology and taxonomic classification.</title>
        <authorList>
            <person name="Goeker M."/>
        </authorList>
    </citation>
    <scope>NUCLEOTIDE SEQUENCE [LARGE SCALE GENOMIC DNA]</scope>
    <source>
        <strain evidence="1 2">DSM 654</strain>
    </source>
</reference>
<sequence length="43" mass="4741">MRRWKLTGIAFALMIFWIWALTHGLPGSASHAMQKAGPFAGIV</sequence>
<organism evidence="1 2">
    <name type="scientific">Roseateles saccharophilus</name>
    <name type="common">Pseudomonas saccharophila</name>
    <dbReference type="NCBI Taxonomy" id="304"/>
    <lineage>
        <taxon>Bacteria</taxon>
        <taxon>Pseudomonadati</taxon>
        <taxon>Pseudomonadota</taxon>
        <taxon>Betaproteobacteria</taxon>
        <taxon>Burkholderiales</taxon>
        <taxon>Sphaerotilaceae</taxon>
        <taxon>Roseateles</taxon>
    </lineage>
</organism>
<name>A0A4R3VB21_ROSSA</name>
<evidence type="ECO:0000313" key="1">
    <source>
        <dbReference type="EMBL" id="TCV02446.1"/>
    </source>
</evidence>
<dbReference type="RefSeq" id="WP_277592374.1">
    <property type="nucleotide sequence ID" value="NZ_CBCSGL010000001.1"/>
</dbReference>
<dbReference type="AlphaFoldDB" id="A0A4R3VB21"/>
<accession>A0A4R3VB21</accession>
<dbReference type="EMBL" id="SMBU01000004">
    <property type="protein sequence ID" value="TCV02446.1"/>
    <property type="molecule type" value="Genomic_DNA"/>
</dbReference>
<gene>
    <name evidence="1" type="ORF">EV671_1004221</name>
</gene>